<reference evidence="2 3" key="1">
    <citation type="submission" date="2015-01" db="EMBL/GenBank/DDBJ databases">
        <title>The Genome Sequence of Exophiala mesophila CBS40295.</title>
        <authorList>
            <consortium name="The Broad Institute Genomics Platform"/>
            <person name="Cuomo C."/>
            <person name="de Hoog S."/>
            <person name="Gorbushina A."/>
            <person name="Stielow B."/>
            <person name="Teixiera M."/>
            <person name="Abouelleil A."/>
            <person name="Chapman S.B."/>
            <person name="Priest M."/>
            <person name="Young S.K."/>
            <person name="Wortman J."/>
            <person name="Nusbaum C."/>
            <person name="Birren B."/>
        </authorList>
    </citation>
    <scope>NUCLEOTIDE SEQUENCE [LARGE SCALE GENOMIC DNA]</scope>
    <source>
        <strain evidence="2 3">CBS 40295</strain>
    </source>
</reference>
<dbReference type="HOGENOM" id="CLU_581447_0_0_1"/>
<dbReference type="OrthoDB" id="10538556at2759"/>
<keyword evidence="3" id="KW-1185">Reference proteome</keyword>
<feature type="compositionally biased region" description="Polar residues" evidence="1">
    <location>
        <begin position="199"/>
        <end position="210"/>
    </location>
</feature>
<feature type="region of interest" description="Disordered" evidence="1">
    <location>
        <begin position="77"/>
        <end position="163"/>
    </location>
</feature>
<dbReference type="GeneID" id="27325069"/>
<evidence type="ECO:0000313" key="2">
    <source>
        <dbReference type="EMBL" id="KIV89856.1"/>
    </source>
</evidence>
<accession>A0A0D1XP16</accession>
<organism evidence="2 3">
    <name type="scientific">Exophiala mesophila</name>
    <name type="common">Black yeast-like fungus</name>
    <dbReference type="NCBI Taxonomy" id="212818"/>
    <lineage>
        <taxon>Eukaryota</taxon>
        <taxon>Fungi</taxon>
        <taxon>Dikarya</taxon>
        <taxon>Ascomycota</taxon>
        <taxon>Pezizomycotina</taxon>
        <taxon>Eurotiomycetes</taxon>
        <taxon>Chaetothyriomycetidae</taxon>
        <taxon>Chaetothyriales</taxon>
        <taxon>Herpotrichiellaceae</taxon>
        <taxon>Exophiala</taxon>
    </lineage>
</organism>
<dbReference type="VEuPathDB" id="FungiDB:PV10_07224"/>
<dbReference type="EMBL" id="KN847524">
    <property type="protein sequence ID" value="KIV89856.1"/>
    <property type="molecule type" value="Genomic_DNA"/>
</dbReference>
<dbReference type="RefSeq" id="XP_016221430.1">
    <property type="nucleotide sequence ID" value="XM_016372098.1"/>
</dbReference>
<feature type="compositionally biased region" description="Basic and acidic residues" evidence="1">
    <location>
        <begin position="107"/>
        <end position="128"/>
    </location>
</feature>
<proteinExistence type="predicted"/>
<feature type="compositionally biased region" description="Polar residues" evidence="1">
    <location>
        <begin position="84"/>
        <end position="103"/>
    </location>
</feature>
<dbReference type="AlphaFoldDB" id="A0A0D1XP16"/>
<name>A0A0D1XP16_EXOME</name>
<evidence type="ECO:0000256" key="1">
    <source>
        <dbReference type="SAM" id="MobiDB-lite"/>
    </source>
</evidence>
<gene>
    <name evidence="2" type="ORF">PV10_07224</name>
</gene>
<sequence length="470" mass="52644">MSSPPDDQATPGALVHELLIAIDPHNKNVFSHLIPSIVSDLYHRIEELSSKSVVETKKAEARKKLMARFYNHKNNYAERESGKRLTSTGQTELVSKTDNSNHAVSRKIQEPKREKEKEKQKDTERDVDVDIDQVCSNLDRKHGHGNEYEHEHGHPHSHPRKRRPGVFHYIDYDYDYDYDPEPGEEGKGNIPKKQRRQDQNGNVKESTNSFYPVGGLVHRFKSKMQEKPVPLQNHHHLQSMPVSTTETATAQTKKSTSSSSNSQHNQSNKHDHHGHQNATPSTLQTPPNGLTKPRPYLYPYPYLKSNVWKKPKDETDPTISTASTIAAPSSAILPPQFYKNRVSAASKISIGKQTKYSPTEDKDKENNNTNASVVPVIAAPSSTATVTIMTPSPAPHATTTTTTIEEKMAKTEELVEVSHRSSGRYFNSLPDELVLEAKQWCEEWVGKKDDCGSKDSASGAGGEDADWEFA</sequence>
<feature type="compositionally biased region" description="Basic and acidic residues" evidence="1">
    <location>
        <begin position="138"/>
        <end position="154"/>
    </location>
</feature>
<feature type="region of interest" description="Disordered" evidence="1">
    <location>
        <begin position="235"/>
        <end position="296"/>
    </location>
</feature>
<feature type="compositionally biased region" description="Low complexity" evidence="1">
    <location>
        <begin position="243"/>
        <end position="266"/>
    </location>
</feature>
<dbReference type="Proteomes" id="UP000054302">
    <property type="component" value="Unassembled WGS sequence"/>
</dbReference>
<feature type="region of interest" description="Disordered" evidence="1">
    <location>
        <begin position="446"/>
        <end position="470"/>
    </location>
</feature>
<feature type="compositionally biased region" description="Polar residues" evidence="1">
    <location>
        <begin position="276"/>
        <end position="288"/>
    </location>
</feature>
<protein>
    <submittedName>
        <fullName evidence="2">Uncharacterized protein</fullName>
    </submittedName>
</protein>
<feature type="region of interest" description="Disordered" evidence="1">
    <location>
        <begin position="177"/>
        <end position="210"/>
    </location>
</feature>
<evidence type="ECO:0000313" key="3">
    <source>
        <dbReference type="Proteomes" id="UP000054302"/>
    </source>
</evidence>